<dbReference type="RefSeq" id="WP_133438181.1">
    <property type="nucleotide sequence ID" value="NZ_JAUFSA010000001.1"/>
</dbReference>
<gene>
    <name evidence="5" type="ORF">QXL92_07140</name>
</gene>
<dbReference type="Proteomes" id="UP001229081">
    <property type="component" value="Unassembled WGS sequence"/>
</dbReference>
<sequence>MTAAVWMALPPEVHSALLSQGPGPGPVLAAAAAWHAMSAEYAAAAEEVSTLMAATRAGVWEGCSAEAWTAAHAPFAAWLQQAGADSVARARQHEMVAVAYLTALGAMPTLPELAANRAMHAALVATNFFGINAIPIALNEADYVRMWIQAATTMTVYEADSTALVASTPPSVPAPRILSSPGVAQARPAASLDPVRIALNALEPILNSFGINPLIRNPLVSNVVTSFIADVLEYFGVYWDPATGMLNGLDYEYYADATQPMWYLARGLELIGDSMQMSQNPAQALQYMLALAIFDWPTHIAQLGTAISQSPLLLAAAGGAMAVPAASAGGLAGLAGMAPAPQLAAVPATLPGSATPGPWPAAGMSSPPTALGVTSTSAPAPGPASANAPASVGAPAPAPPAPGAGFVPPYAVGPPGIGFGSGMAASASASARKKASEPDDAAAADRTGATERRRARQRSRTTHRQHGEEFMEMGVDVDPDWDEAPGSDGSTASHHGADGFGFACTVSRDTVPKAAGIAKLSNSDFGDGPATPMLPSSWR</sequence>
<dbReference type="EMBL" id="JAUFSA010000001">
    <property type="protein sequence ID" value="MDP7734516.1"/>
    <property type="molecule type" value="Genomic_DNA"/>
</dbReference>
<comment type="similarity">
    <text evidence="1">Belongs to the mycobacterial PPE family.</text>
</comment>
<feature type="region of interest" description="Disordered" evidence="2">
    <location>
        <begin position="519"/>
        <end position="539"/>
    </location>
</feature>
<dbReference type="PANTHER" id="PTHR46766:SF1">
    <property type="entry name" value="GLUTAMINE-RICH PROTEIN 2"/>
    <property type="match status" value="1"/>
</dbReference>
<name>A0A4R5W8R8_9MYCO</name>
<dbReference type="Pfam" id="PF18878">
    <property type="entry name" value="PPE-PPW"/>
    <property type="match status" value="1"/>
</dbReference>
<evidence type="ECO:0000313" key="5">
    <source>
        <dbReference type="EMBL" id="MDP7734516.1"/>
    </source>
</evidence>
<dbReference type="SUPFAM" id="SSF140459">
    <property type="entry name" value="PE/PPE dimer-like"/>
    <property type="match status" value="1"/>
</dbReference>
<dbReference type="GO" id="GO:0052572">
    <property type="term" value="P:response to host immune response"/>
    <property type="evidence" value="ECO:0007669"/>
    <property type="project" value="TreeGrafter"/>
</dbReference>
<evidence type="ECO:0000313" key="6">
    <source>
        <dbReference type="Proteomes" id="UP001229081"/>
    </source>
</evidence>
<comment type="caution">
    <text evidence="5">The sequence shown here is derived from an EMBL/GenBank/DDBJ whole genome shotgun (WGS) entry which is preliminary data.</text>
</comment>
<proteinExistence type="inferred from homology"/>
<protein>
    <submittedName>
        <fullName evidence="5">PPE family protein</fullName>
    </submittedName>
</protein>
<dbReference type="PANTHER" id="PTHR46766">
    <property type="entry name" value="GLUTAMINE-RICH PROTEIN 2"/>
    <property type="match status" value="1"/>
</dbReference>
<dbReference type="InterPro" id="IPR038332">
    <property type="entry name" value="PPE_sf"/>
</dbReference>
<evidence type="ECO:0000259" key="4">
    <source>
        <dbReference type="Pfam" id="PF18878"/>
    </source>
</evidence>
<feature type="compositionally biased region" description="Basic residues" evidence="2">
    <location>
        <begin position="453"/>
        <end position="464"/>
    </location>
</feature>
<feature type="region of interest" description="Disordered" evidence="2">
    <location>
        <begin position="356"/>
        <end position="394"/>
    </location>
</feature>
<dbReference type="Pfam" id="PF00823">
    <property type="entry name" value="PPE"/>
    <property type="match status" value="1"/>
</dbReference>
<dbReference type="AlphaFoldDB" id="A0A4R5W8R8"/>
<dbReference type="Gene3D" id="1.20.1260.20">
    <property type="entry name" value="PPE superfamily"/>
    <property type="match status" value="1"/>
</dbReference>
<organism evidence="5 6">
    <name type="scientific">Mycobacterium paragordonae</name>
    <dbReference type="NCBI Taxonomy" id="1389713"/>
    <lineage>
        <taxon>Bacteria</taxon>
        <taxon>Bacillati</taxon>
        <taxon>Actinomycetota</taxon>
        <taxon>Actinomycetes</taxon>
        <taxon>Mycobacteriales</taxon>
        <taxon>Mycobacteriaceae</taxon>
        <taxon>Mycobacterium</taxon>
    </lineage>
</organism>
<reference evidence="5" key="1">
    <citation type="submission" date="2023-06" db="EMBL/GenBank/DDBJ databases">
        <title>Identification of two novel mycobacterium reveal diversities and complexities of Mycobacterium gordonae clade.</title>
        <authorList>
            <person name="Matsumoto Y."/>
            <person name="Nakamura S."/>
            <person name="Motooka D."/>
            <person name="Fukushima K."/>
        </authorList>
    </citation>
    <scope>NUCLEOTIDE SEQUENCE</scope>
    <source>
        <strain evidence="5">TY812</strain>
    </source>
</reference>
<feature type="region of interest" description="Disordered" evidence="2">
    <location>
        <begin position="430"/>
        <end position="501"/>
    </location>
</feature>
<dbReference type="InterPro" id="IPR043641">
    <property type="entry name" value="PPE-PPW_C"/>
</dbReference>
<feature type="compositionally biased region" description="Low complexity" evidence="2">
    <location>
        <begin position="377"/>
        <end position="394"/>
    </location>
</feature>
<dbReference type="InterPro" id="IPR000030">
    <property type="entry name" value="PPE_dom"/>
</dbReference>
<accession>A0A4R5W8R8</accession>
<evidence type="ECO:0000259" key="3">
    <source>
        <dbReference type="Pfam" id="PF00823"/>
    </source>
</evidence>
<feature type="domain" description="PPE" evidence="3">
    <location>
        <begin position="6"/>
        <end position="168"/>
    </location>
</feature>
<evidence type="ECO:0000256" key="1">
    <source>
        <dbReference type="ARBA" id="ARBA00010652"/>
    </source>
</evidence>
<feature type="compositionally biased region" description="Polar residues" evidence="2">
    <location>
        <begin position="366"/>
        <end position="376"/>
    </location>
</feature>
<feature type="domain" description="PPE-PPW subfamily C-terminal" evidence="4">
    <location>
        <begin position="491"/>
        <end position="538"/>
    </location>
</feature>
<evidence type="ECO:0000256" key="2">
    <source>
        <dbReference type="SAM" id="MobiDB-lite"/>
    </source>
</evidence>
<feature type="compositionally biased region" description="Acidic residues" evidence="2">
    <location>
        <begin position="475"/>
        <end position="485"/>
    </location>
</feature>